<evidence type="ECO:0000256" key="6">
    <source>
        <dbReference type="ARBA" id="ARBA00022918"/>
    </source>
</evidence>
<dbReference type="GO" id="GO:0016787">
    <property type="term" value="F:hydrolase activity"/>
    <property type="evidence" value="ECO:0007669"/>
    <property type="project" value="UniProtKB-KW"/>
</dbReference>
<feature type="domain" description="Reverse transcriptase RNase H-like" evidence="7">
    <location>
        <begin position="99"/>
        <end position="198"/>
    </location>
</feature>
<dbReference type="EMBL" id="GALX01001392">
    <property type="protein sequence ID" value="JAB67074.1"/>
    <property type="molecule type" value="Transcribed_RNA"/>
</dbReference>
<dbReference type="CDD" id="cd09274">
    <property type="entry name" value="RNase_HI_RT_Ty3"/>
    <property type="match status" value="1"/>
</dbReference>
<keyword evidence="2" id="KW-0548">Nucleotidyltransferase</keyword>
<dbReference type="FunFam" id="3.30.70.270:FF:000026">
    <property type="entry name" value="Transposon Ty3-G Gag-Pol polyprotein"/>
    <property type="match status" value="1"/>
</dbReference>
<dbReference type="AlphaFoldDB" id="V5GSD6"/>
<dbReference type="GO" id="GO:0003964">
    <property type="term" value="F:RNA-directed DNA polymerase activity"/>
    <property type="evidence" value="ECO:0007669"/>
    <property type="project" value="UniProtKB-KW"/>
</dbReference>
<dbReference type="InterPro" id="IPR050951">
    <property type="entry name" value="Retrovirus_Pol_polyprotein"/>
</dbReference>
<dbReference type="Gene3D" id="3.30.70.270">
    <property type="match status" value="1"/>
</dbReference>
<name>V5GSD6_ANOGL</name>
<dbReference type="InterPro" id="IPR041373">
    <property type="entry name" value="RT_RNaseH"/>
</dbReference>
<feature type="non-terminal residue" evidence="8">
    <location>
        <position position="1"/>
    </location>
</feature>
<keyword evidence="3" id="KW-0540">Nuclease</keyword>
<dbReference type="SUPFAM" id="SSF56672">
    <property type="entry name" value="DNA/RNA polymerases"/>
    <property type="match status" value="1"/>
</dbReference>
<proteinExistence type="predicted"/>
<evidence type="ECO:0000313" key="8">
    <source>
        <dbReference type="EMBL" id="JAB67074.1"/>
    </source>
</evidence>
<reference evidence="8" key="1">
    <citation type="submission" date="2013-07" db="EMBL/GenBank/DDBJ databases">
        <title>Midgut Transcriptome Profiling of Anoplphora glabripennis, a Lignocellulose Degrading, Wood-Boring Cerambycid.</title>
        <authorList>
            <person name="Scully E.D."/>
            <person name="Hoover K."/>
            <person name="Carlson J.E."/>
            <person name="Tien M."/>
            <person name="Geib S.M."/>
        </authorList>
    </citation>
    <scope>NUCLEOTIDE SEQUENCE</scope>
</reference>
<dbReference type="GO" id="GO:0004519">
    <property type="term" value="F:endonuclease activity"/>
    <property type="evidence" value="ECO:0007669"/>
    <property type="project" value="UniProtKB-KW"/>
</dbReference>
<keyword evidence="5" id="KW-0378">Hydrolase</keyword>
<dbReference type="InterPro" id="IPR043128">
    <property type="entry name" value="Rev_trsase/Diguanyl_cyclase"/>
</dbReference>
<evidence type="ECO:0000256" key="4">
    <source>
        <dbReference type="ARBA" id="ARBA00022759"/>
    </source>
</evidence>
<dbReference type="PANTHER" id="PTHR37984">
    <property type="entry name" value="PROTEIN CBG26694"/>
    <property type="match status" value="1"/>
</dbReference>
<organism evidence="8">
    <name type="scientific">Anoplophora glabripennis</name>
    <name type="common">Asian longhorn beetle</name>
    <name type="synonym">Anoplophora nobilis</name>
    <dbReference type="NCBI Taxonomy" id="217634"/>
    <lineage>
        <taxon>Eukaryota</taxon>
        <taxon>Metazoa</taxon>
        <taxon>Ecdysozoa</taxon>
        <taxon>Arthropoda</taxon>
        <taxon>Hexapoda</taxon>
        <taxon>Insecta</taxon>
        <taxon>Pterygota</taxon>
        <taxon>Neoptera</taxon>
        <taxon>Endopterygota</taxon>
        <taxon>Coleoptera</taxon>
        <taxon>Polyphaga</taxon>
        <taxon>Cucujiformia</taxon>
        <taxon>Chrysomeloidea</taxon>
        <taxon>Cerambycidae</taxon>
        <taxon>Lamiinae</taxon>
        <taxon>Lamiini</taxon>
        <taxon>Anoplophora</taxon>
    </lineage>
</organism>
<dbReference type="Pfam" id="PF17917">
    <property type="entry name" value="RT_RNaseH"/>
    <property type="match status" value="1"/>
</dbReference>
<gene>
    <name evidence="8" type="primary">POL3</name>
</gene>
<dbReference type="FunFam" id="3.10.20.370:FF:000001">
    <property type="entry name" value="Retrovirus-related Pol polyprotein from transposon 17.6-like protein"/>
    <property type="match status" value="1"/>
</dbReference>
<keyword evidence="4" id="KW-0255">Endonuclease</keyword>
<accession>V5GSD6</accession>
<protein>
    <submittedName>
        <fullName evidence="8">Retrovirus-related Pol polyprotein</fullName>
    </submittedName>
</protein>
<dbReference type="InterPro" id="IPR043502">
    <property type="entry name" value="DNA/RNA_pol_sf"/>
</dbReference>
<keyword evidence="1" id="KW-0808">Transferase</keyword>
<evidence type="ECO:0000259" key="7">
    <source>
        <dbReference type="Pfam" id="PF17917"/>
    </source>
</evidence>
<evidence type="ECO:0000256" key="5">
    <source>
        <dbReference type="ARBA" id="ARBA00022801"/>
    </source>
</evidence>
<keyword evidence="6" id="KW-0695">RNA-directed DNA polymerase</keyword>
<evidence type="ECO:0000256" key="2">
    <source>
        <dbReference type="ARBA" id="ARBA00022695"/>
    </source>
</evidence>
<dbReference type="PANTHER" id="PTHR37984:SF5">
    <property type="entry name" value="PROTEIN NYNRIN-LIKE"/>
    <property type="match status" value="1"/>
</dbReference>
<sequence length="293" mass="33816">KKNVEFLGHIVTPDGIKPNPDKINAIKKFTIPKTHKQIKSFLGLLGYYRKFIKNFAKITKPLTNCLKKDQKIELTPDYISCFEHCKTLLSNEPILAYPDFEKAFELTTDASNYAIGAVLSQDGHPIAYASRTLNPAEINYATIEKELLAIVWSCKYFRPYIYGKKFTIFSDHKPLEWLSNLKTPNTRLIRWRLHLEEFDYEIKYKQGKTNYVADALSRIKIQDVPQEVNALTKTNTTPLEDDLMSMLNNVDEIPEVDETNLNELLETITDQPTTSQNEDFESYIPQTIIKAQK</sequence>
<evidence type="ECO:0000256" key="3">
    <source>
        <dbReference type="ARBA" id="ARBA00022722"/>
    </source>
</evidence>
<evidence type="ECO:0000256" key="1">
    <source>
        <dbReference type="ARBA" id="ARBA00022679"/>
    </source>
</evidence>